<proteinExistence type="predicted"/>
<reference evidence="1" key="1">
    <citation type="submission" date="2014-12" db="EMBL/GenBank/DDBJ databases">
        <title>Insight into the proteome of Arion vulgaris.</title>
        <authorList>
            <person name="Aradska J."/>
            <person name="Bulat T."/>
            <person name="Smidak R."/>
            <person name="Sarate P."/>
            <person name="Gangsoo J."/>
            <person name="Sialana F."/>
            <person name="Bilban M."/>
            <person name="Lubec G."/>
        </authorList>
    </citation>
    <scope>NUCLEOTIDE SEQUENCE</scope>
    <source>
        <tissue evidence="1">Skin</tissue>
    </source>
</reference>
<name>A0A0B7B0I2_9EUPU</name>
<gene>
    <name evidence="1" type="primary">ORF149172</name>
</gene>
<sequence>MKRVREVSRQAILHIDTTWLQVEHGEIRYTTAFVWVKMVYTTTTVWVRVYMQLHLC</sequence>
<accession>A0A0B7B0I2</accession>
<feature type="non-terminal residue" evidence="1">
    <location>
        <position position="56"/>
    </location>
</feature>
<organism evidence="1">
    <name type="scientific">Arion vulgaris</name>
    <dbReference type="NCBI Taxonomy" id="1028688"/>
    <lineage>
        <taxon>Eukaryota</taxon>
        <taxon>Metazoa</taxon>
        <taxon>Spiralia</taxon>
        <taxon>Lophotrochozoa</taxon>
        <taxon>Mollusca</taxon>
        <taxon>Gastropoda</taxon>
        <taxon>Heterobranchia</taxon>
        <taxon>Euthyneura</taxon>
        <taxon>Panpulmonata</taxon>
        <taxon>Eupulmonata</taxon>
        <taxon>Stylommatophora</taxon>
        <taxon>Helicina</taxon>
        <taxon>Arionoidea</taxon>
        <taxon>Arionidae</taxon>
        <taxon>Arion</taxon>
    </lineage>
</organism>
<dbReference type="AlphaFoldDB" id="A0A0B7B0I2"/>
<dbReference type="EMBL" id="HACG01038750">
    <property type="protein sequence ID" value="CEK85615.1"/>
    <property type="molecule type" value="Transcribed_RNA"/>
</dbReference>
<protein>
    <submittedName>
        <fullName evidence="1">Uncharacterized protein</fullName>
    </submittedName>
</protein>
<evidence type="ECO:0000313" key="1">
    <source>
        <dbReference type="EMBL" id="CEK85615.1"/>
    </source>
</evidence>